<name>A0ABY6KJT3_9ARAC</name>
<dbReference type="SUPFAM" id="SSF101690">
    <property type="entry name" value="PAZ domain"/>
    <property type="match status" value="1"/>
</dbReference>
<dbReference type="CDD" id="cd04657">
    <property type="entry name" value="Piwi_ago-like"/>
    <property type="match status" value="1"/>
</dbReference>
<dbReference type="InterPro" id="IPR045246">
    <property type="entry name" value="Piwi_ago-like"/>
</dbReference>
<accession>A0ABY6KJT3</accession>
<comment type="similarity">
    <text evidence="1">Belongs to the argonaute family.</text>
</comment>
<evidence type="ECO:0000313" key="5">
    <source>
        <dbReference type="EMBL" id="UYV69111.1"/>
    </source>
</evidence>
<feature type="compositionally biased region" description="Basic and acidic residues" evidence="2">
    <location>
        <begin position="1"/>
        <end position="15"/>
    </location>
</feature>
<feature type="domain" description="Piwi" evidence="4">
    <location>
        <begin position="537"/>
        <end position="846"/>
    </location>
</feature>
<dbReference type="InterPro" id="IPR032473">
    <property type="entry name" value="Argonaute_Mid_dom"/>
</dbReference>
<dbReference type="PANTHER" id="PTHR22891">
    <property type="entry name" value="EUKARYOTIC TRANSLATION INITIATION FACTOR 2C"/>
    <property type="match status" value="1"/>
</dbReference>
<dbReference type="PROSITE" id="PS50821">
    <property type="entry name" value="PAZ"/>
    <property type="match status" value="1"/>
</dbReference>
<dbReference type="SMART" id="SM00950">
    <property type="entry name" value="Piwi"/>
    <property type="match status" value="1"/>
</dbReference>
<dbReference type="SUPFAM" id="SSF53098">
    <property type="entry name" value="Ribonuclease H-like"/>
    <property type="match status" value="1"/>
</dbReference>
<feature type="domain" description="PAZ" evidence="3">
    <location>
        <begin position="259"/>
        <end position="370"/>
    </location>
</feature>
<dbReference type="SMART" id="SM01163">
    <property type="entry name" value="DUF1785"/>
    <property type="match status" value="1"/>
</dbReference>
<dbReference type="InterPro" id="IPR014811">
    <property type="entry name" value="ArgoL1"/>
</dbReference>
<dbReference type="Proteomes" id="UP001235939">
    <property type="component" value="Chromosome 06"/>
</dbReference>
<dbReference type="Gene3D" id="3.40.50.2300">
    <property type="match status" value="1"/>
</dbReference>
<dbReference type="Pfam" id="PF16487">
    <property type="entry name" value="ArgoMid"/>
    <property type="match status" value="1"/>
</dbReference>
<dbReference type="Pfam" id="PF02171">
    <property type="entry name" value="Piwi"/>
    <property type="match status" value="1"/>
</dbReference>
<evidence type="ECO:0000259" key="4">
    <source>
        <dbReference type="PROSITE" id="PS50822"/>
    </source>
</evidence>
<dbReference type="InterPro" id="IPR036397">
    <property type="entry name" value="RNaseH_sf"/>
</dbReference>
<reference evidence="5 6" key="1">
    <citation type="submission" date="2022-01" db="EMBL/GenBank/DDBJ databases">
        <title>A chromosomal length assembly of Cordylochernes scorpioides.</title>
        <authorList>
            <person name="Zeh D."/>
            <person name="Zeh J."/>
        </authorList>
    </citation>
    <scope>NUCLEOTIDE SEQUENCE [LARGE SCALE GENOMIC DNA]</scope>
    <source>
        <strain evidence="5">IN4F17</strain>
        <tissue evidence="5">Whole Body</tissue>
    </source>
</reference>
<dbReference type="InterPro" id="IPR012337">
    <property type="entry name" value="RNaseH-like_sf"/>
</dbReference>
<dbReference type="Pfam" id="PF08699">
    <property type="entry name" value="ArgoL1"/>
    <property type="match status" value="1"/>
</dbReference>
<organism evidence="5 6">
    <name type="scientific">Cordylochernes scorpioides</name>
    <dbReference type="NCBI Taxonomy" id="51811"/>
    <lineage>
        <taxon>Eukaryota</taxon>
        <taxon>Metazoa</taxon>
        <taxon>Ecdysozoa</taxon>
        <taxon>Arthropoda</taxon>
        <taxon>Chelicerata</taxon>
        <taxon>Arachnida</taxon>
        <taxon>Pseudoscorpiones</taxon>
        <taxon>Cheliferoidea</taxon>
        <taxon>Chernetidae</taxon>
        <taxon>Cordylochernes</taxon>
    </lineage>
</organism>
<evidence type="ECO:0000256" key="2">
    <source>
        <dbReference type="SAM" id="MobiDB-lite"/>
    </source>
</evidence>
<dbReference type="EMBL" id="CP092868">
    <property type="protein sequence ID" value="UYV69111.1"/>
    <property type="molecule type" value="Genomic_DNA"/>
</dbReference>
<keyword evidence="6" id="KW-1185">Reference proteome</keyword>
<evidence type="ECO:0000313" key="6">
    <source>
        <dbReference type="Proteomes" id="UP001235939"/>
    </source>
</evidence>
<dbReference type="CDD" id="cd02846">
    <property type="entry name" value="PAZ_argonaute_like"/>
    <property type="match status" value="1"/>
</dbReference>
<dbReference type="Gene3D" id="2.170.260.10">
    <property type="entry name" value="paz domain"/>
    <property type="match status" value="1"/>
</dbReference>
<sequence length="888" mass="101750">MASKENNRPSSEKLSQENGLIYAPRPGKGTLGRRFPVYANHFPLTIPRGYLYHYDVEIEAIKKEVPGDVAINSLKKLRPLSWKMNRLVIETLRKTNELFKNCYPAYDGNKNMITKNPLSINGEVTIIVDYEEEERRKDNTKIMSKFQVTIKPVHKKETKSCAISLDKIHCMYDKTVGDDTQDSIMALETILRHCPSLRLVPVGRSFYMRPESSPLQEISGGLNVWTGYHQSIHLCESAVLLNIDRSTTTFYPPIQLIEFVFKILADNFRMDRNNFSSLQPNQIFTLSKELRNLKIFVKHLGYPRKYIIHSISKECARNIVFETKEQKISVEKYFDKTYKKSLQYPLMPCVNVGNSARPIYLPFEMCYIKEDQPYKRKLSAKQTSDIIRSTAIPPKQRFEEIYRKLQKMDMICDPVKKEFGIGIGKKPIMFQARELPPPFLVYYANKKAKPTQGVWDMKNREFFRPCVIEKWAIVSFSFPRFCGPQQLKYFADKLEEEARNYKISLGKPVDTVTVGRNDRIESLLQGLKSRHGPSLTLVVIVVREDTDYGGIKRAGDKILGLTTQCIKDANVVKKCNSQLLESLLQKINAKLGGINVTLSQEDKLDVLRRPVMIVGADVTHPAPGDFGRPSIAAVVASIDRFLFRYTVAVRVQAKLNRMHRRLEIIQDLKSMMVQLLNDFVTATRCKPESIIFFRDGVSEGQFEEVRDKEITMIQAACAEMSHNERYRPRLTFVVVQKRHHTRLMPANERDGVGKCGNVPPGTTVDTAIAHPYHFDFFQCSHFGIQGTSRPAKYTVLQDDSHFTADEMQRLTYYLCHTYARCTRAISMPSPVRYAHLAATRAKEHLSAANVLSDSDSSSDMEKEVGDLSPEIMEAIKLFPQIQKSMYFV</sequence>
<dbReference type="InterPro" id="IPR003100">
    <property type="entry name" value="PAZ_dom"/>
</dbReference>
<dbReference type="InterPro" id="IPR036085">
    <property type="entry name" value="PAZ_dom_sf"/>
</dbReference>
<dbReference type="InterPro" id="IPR003165">
    <property type="entry name" value="Piwi"/>
</dbReference>
<dbReference type="Gene3D" id="3.30.420.10">
    <property type="entry name" value="Ribonuclease H-like superfamily/Ribonuclease H"/>
    <property type="match status" value="1"/>
</dbReference>
<dbReference type="SMART" id="SM00949">
    <property type="entry name" value="PAZ"/>
    <property type="match status" value="1"/>
</dbReference>
<dbReference type="PROSITE" id="PS50822">
    <property type="entry name" value="PIWI"/>
    <property type="match status" value="1"/>
</dbReference>
<evidence type="ECO:0000259" key="3">
    <source>
        <dbReference type="PROSITE" id="PS50821"/>
    </source>
</evidence>
<proteinExistence type="inferred from homology"/>
<dbReference type="InterPro" id="IPR032474">
    <property type="entry name" value="Argonaute_N"/>
</dbReference>
<evidence type="ECO:0000256" key="1">
    <source>
        <dbReference type="RuleBase" id="RU361178"/>
    </source>
</evidence>
<protein>
    <submittedName>
        <fullName evidence="5">AGO1</fullName>
    </submittedName>
</protein>
<dbReference type="Pfam" id="PF16486">
    <property type="entry name" value="ArgoN"/>
    <property type="match status" value="1"/>
</dbReference>
<feature type="region of interest" description="Disordered" evidence="2">
    <location>
        <begin position="1"/>
        <end position="25"/>
    </location>
</feature>
<gene>
    <name evidence="5" type="ORF">LAZ67_6002449</name>
</gene>
<dbReference type="Pfam" id="PF02170">
    <property type="entry name" value="PAZ"/>
    <property type="match status" value="1"/>
</dbReference>